<dbReference type="Pfam" id="PF03652">
    <property type="entry name" value="RuvX"/>
    <property type="match status" value="1"/>
</dbReference>
<dbReference type="eggNOG" id="COG0816">
    <property type="taxonomic scope" value="Bacteria"/>
</dbReference>
<reference evidence="2 3" key="1">
    <citation type="submission" date="2012-10" db="EMBL/GenBank/DDBJ databases">
        <title>Genome sequence of the symbiont of the pentatomidae stink bug Halyomorpha halys.</title>
        <authorList>
            <person name="Kobayashi H."/>
            <person name="Fujii-Muramatsu R."/>
            <person name="Takeishi K."/>
            <person name="Noda H."/>
        </authorList>
    </citation>
    <scope>NUCLEOTIDE SEQUENCE [LARGE SCALE GENOMIC DNA]</scope>
</reference>
<dbReference type="KEGG" id="hhs:HHS_03180"/>
<dbReference type="GO" id="GO:0000967">
    <property type="term" value="P:rRNA 5'-end processing"/>
    <property type="evidence" value="ECO:0007669"/>
    <property type="project" value="UniProtKB-UniRule"/>
</dbReference>
<dbReference type="CDD" id="cd16964">
    <property type="entry name" value="YqgF"/>
    <property type="match status" value="1"/>
</dbReference>
<dbReference type="EMBL" id="AP012554">
    <property type="protein sequence ID" value="BAO00288.1"/>
    <property type="molecule type" value="Genomic_DNA"/>
</dbReference>
<dbReference type="GO" id="GO:0005829">
    <property type="term" value="C:cytosol"/>
    <property type="evidence" value="ECO:0007669"/>
    <property type="project" value="TreeGrafter"/>
</dbReference>
<accession>U3U972</accession>
<dbReference type="SUPFAM" id="SSF53098">
    <property type="entry name" value="Ribonuclease H-like"/>
    <property type="match status" value="1"/>
</dbReference>
<name>U3U972_9GAMM</name>
<dbReference type="InterPro" id="IPR005227">
    <property type="entry name" value="YqgF"/>
</dbReference>
<keyword evidence="1" id="KW-0378">Hydrolase</keyword>
<dbReference type="InterPro" id="IPR012337">
    <property type="entry name" value="RNaseH-like_sf"/>
</dbReference>
<dbReference type="HAMAP" id="MF_00651">
    <property type="entry name" value="Nuclease_YqgF"/>
    <property type="match status" value="1"/>
</dbReference>
<comment type="similarity">
    <text evidence="1">Belongs to the YqgF HJR family.</text>
</comment>
<keyword evidence="1" id="KW-0540">Nuclease</keyword>
<dbReference type="STRING" id="1235990.BMSBPS_0789"/>
<dbReference type="RefSeq" id="WP_022564307.1">
    <property type="nucleotide sequence ID" value="NZ_CP010907.1"/>
</dbReference>
<dbReference type="SMART" id="SM00732">
    <property type="entry name" value="YqgFc"/>
    <property type="match status" value="1"/>
</dbReference>
<dbReference type="PATRIC" id="fig|1235990.3.peg.317"/>
<dbReference type="PANTHER" id="PTHR33317:SF4">
    <property type="entry name" value="POLYNUCLEOTIDYL TRANSFERASE, RIBONUCLEASE H-LIKE SUPERFAMILY PROTEIN"/>
    <property type="match status" value="1"/>
</dbReference>
<dbReference type="OrthoDB" id="9796140at2"/>
<dbReference type="GO" id="GO:0004518">
    <property type="term" value="F:nuclease activity"/>
    <property type="evidence" value="ECO:0007669"/>
    <property type="project" value="UniProtKB-KW"/>
</dbReference>
<dbReference type="KEGG" id="pck:BMSBPS_0789"/>
<comment type="subcellular location">
    <subcellularLocation>
        <location evidence="1">Cytoplasm</location>
    </subcellularLocation>
</comment>
<dbReference type="NCBIfam" id="TIGR00250">
    <property type="entry name" value="RNAse_H_YqgF"/>
    <property type="match status" value="1"/>
</dbReference>
<dbReference type="GO" id="GO:0016788">
    <property type="term" value="F:hydrolase activity, acting on ester bonds"/>
    <property type="evidence" value="ECO:0007669"/>
    <property type="project" value="UniProtKB-UniRule"/>
</dbReference>
<dbReference type="PANTHER" id="PTHR33317">
    <property type="entry name" value="POLYNUCLEOTIDYL TRANSFERASE, RIBONUCLEASE H-LIKE SUPERFAMILY PROTEIN"/>
    <property type="match status" value="1"/>
</dbReference>
<protein>
    <recommendedName>
        <fullName evidence="1">Putative pre-16S rRNA nuclease</fullName>
        <ecNumber evidence="1">3.1.-.-</ecNumber>
    </recommendedName>
</protein>
<dbReference type="Gene3D" id="3.30.420.140">
    <property type="entry name" value="YqgF/RNase H-like domain"/>
    <property type="match status" value="1"/>
</dbReference>
<gene>
    <name evidence="1 2" type="primary">yqgF</name>
    <name evidence="2" type="ORF">HHS_03180</name>
</gene>
<evidence type="ECO:0000313" key="2">
    <source>
        <dbReference type="EMBL" id="BAO00288.1"/>
    </source>
</evidence>
<proteinExistence type="inferred from homology"/>
<dbReference type="EC" id="3.1.-.-" evidence="1"/>
<keyword evidence="1" id="KW-0963">Cytoplasm</keyword>
<evidence type="ECO:0000313" key="3">
    <source>
        <dbReference type="Proteomes" id="UP000016900"/>
    </source>
</evidence>
<dbReference type="Proteomes" id="UP000016900">
    <property type="component" value="Chromosome"/>
</dbReference>
<dbReference type="InterPro" id="IPR037027">
    <property type="entry name" value="YqgF/RNaseH-like_dom_sf"/>
</dbReference>
<dbReference type="AlphaFoldDB" id="U3U972"/>
<organism evidence="2 3">
    <name type="scientific">Candidatus Pantoea carbekii</name>
    <dbReference type="NCBI Taxonomy" id="1235990"/>
    <lineage>
        <taxon>Bacteria</taxon>
        <taxon>Pseudomonadati</taxon>
        <taxon>Pseudomonadota</taxon>
        <taxon>Gammaproteobacteria</taxon>
        <taxon>Enterobacterales</taxon>
        <taxon>Erwiniaceae</taxon>
        <taxon>Pantoea</taxon>
    </lineage>
</organism>
<dbReference type="InterPro" id="IPR006641">
    <property type="entry name" value="YqgF/RNaseH-like_dom"/>
</dbReference>
<evidence type="ECO:0000256" key="1">
    <source>
        <dbReference type="HAMAP-Rule" id="MF_00651"/>
    </source>
</evidence>
<keyword evidence="1" id="KW-0690">Ribosome biogenesis</keyword>
<keyword evidence="3" id="KW-1185">Reference proteome</keyword>
<comment type="function">
    <text evidence="1">Could be a nuclease involved in processing of the 5'-end of pre-16S rRNA.</text>
</comment>
<sequence>MVSDILLGFDFGTKSIGVAVGQKLTCTARALTTLKAKNGKPHWHQIAKLLKDWQPNYTVVGLPLNMDGTEQPLSKQVYTFANDLFTRFGITVKLQDERLSTIEARALLFKKGGYRALRKSKIDSQSAVIILQDWFEMNKFYINTSLIF</sequence>